<protein>
    <recommendedName>
        <fullName evidence="9">Integral membrane protein</fullName>
    </recommendedName>
</protein>
<evidence type="ECO:0000256" key="2">
    <source>
        <dbReference type="ARBA" id="ARBA00006325"/>
    </source>
</evidence>
<dbReference type="GO" id="GO:0016020">
    <property type="term" value="C:membrane"/>
    <property type="evidence" value="ECO:0007669"/>
    <property type="project" value="UniProtKB-SubCell"/>
</dbReference>
<sequence>MSSQRVHVSFTAPDDYTVPSFPSLYWPPTGQNHRNDLYDIYNIWLFTMCWTVIVFFSIYGSTGLWAVWVFRHKSRAAILSPVILSSLACLGAFISGSVIGLCLGLIYTAGHYSMSTWVPFLWAIIQALVSIMGAYSTMTSIL</sequence>
<comment type="subcellular location">
    <subcellularLocation>
        <location evidence="1">Membrane</location>
        <topology evidence="1">Multi-pass membrane protein</topology>
    </subcellularLocation>
</comment>
<feature type="transmembrane region" description="Helical" evidence="6">
    <location>
        <begin position="119"/>
        <end position="138"/>
    </location>
</feature>
<keyword evidence="3 6" id="KW-0812">Transmembrane</keyword>
<feature type="transmembrane region" description="Helical" evidence="6">
    <location>
        <begin position="82"/>
        <end position="107"/>
    </location>
</feature>
<dbReference type="InterPro" id="IPR019334">
    <property type="entry name" value="TMEM170A/B/YPR153W-like"/>
</dbReference>
<dbReference type="OrthoDB" id="2131401at2759"/>
<evidence type="ECO:0000256" key="1">
    <source>
        <dbReference type="ARBA" id="ARBA00004141"/>
    </source>
</evidence>
<keyword evidence="4 6" id="KW-1133">Transmembrane helix</keyword>
<gene>
    <name evidence="7" type="ORF">BJ684DRAFT_20725</name>
</gene>
<dbReference type="EMBL" id="KZ988216">
    <property type="protein sequence ID" value="RKP12753.1"/>
    <property type="molecule type" value="Genomic_DNA"/>
</dbReference>
<keyword evidence="8" id="KW-1185">Reference proteome</keyword>
<evidence type="ECO:0000313" key="7">
    <source>
        <dbReference type="EMBL" id="RKP12753.1"/>
    </source>
</evidence>
<evidence type="ECO:0000256" key="6">
    <source>
        <dbReference type="SAM" id="Phobius"/>
    </source>
</evidence>
<evidence type="ECO:0008006" key="9">
    <source>
        <dbReference type="Google" id="ProtNLM"/>
    </source>
</evidence>
<feature type="transmembrane region" description="Helical" evidence="6">
    <location>
        <begin position="43"/>
        <end position="70"/>
    </location>
</feature>
<evidence type="ECO:0000256" key="4">
    <source>
        <dbReference type="ARBA" id="ARBA00022989"/>
    </source>
</evidence>
<comment type="similarity">
    <text evidence="2">Belongs to the TMEM170 family.</text>
</comment>
<dbReference type="AlphaFoldDB" id="A0A4P9Y1X5"/>
<evidence type="ECO:0000256" key="5">
    <source>
        <dbReference type="ARBA" id="ARBA00023136"/>
    </source>
</evidence>
<evidence type="ECO:0000256" key="3">
    <source>
        <dbReference type="ARBA" id="ARBA00022692"/>
    </source>
</evidence>
<keyword evidence="5 6" id="KW-0472">Membrane</keyword>
<name>A0A4P9Y1X5_9FUNG</name>
<dbReference type="Proteomes" id="UP000267251">
    <property type="component" value="Unassembled WGS sequence"/>
</dbReference>
<organism evidence="7 8">
    <name type="scientific">Piptocephalis cylindrospora</name>
    <dbReference type="NCBI Taxonomy" id="1907219"/>
    <lineage>
        <taxon>Eukaryota</taxon>
        <taxon>Fungi</taxon>
        <taxon>Fungi incertae sedis</taxon>
        <taxon>Zoopagomycota</taxon>
        <taxon>Zoopagomycotina</taxon>
        <taxon>Zoopagomycetes</taxon>
        <taxon>Zoopagales</taxon>
        <taxon>Piptocephalidaceae</taxon>
        <taxon>Piptocephalis</taxon>
    </lineage>
</organism>
<dbReference type="PANTHER" id="PTHR22779">
    <property type="entry name" value="SD17342P"/>
    <property type="match status" value="1"/>
</dbReference>
<accession>A0A4P9Y1X5</accession>
<proteinExistence type="inferred from homology"/>
<evidence type="ECO:0000313" key="8">
    <source>
        <dbReference type="Proteomes" id="UP000267251"/>
    </source>
</evidence>
<reference evidence="8" key="1">
    <citation type="journal article" date="2018" name="Nat. Microbiol.">
        <title>Leveraging single-cell genomics to expand the fungal tree of life.</title>
        <authorList>
            <person name="Ahrendt S.R."/>
            <person name="Quandt C.A."/>
            <person name="Ciobanu D."/>
            <person name="Clum A."/>
            <person name="Salamov A."/>
            <person name="Andreopoulos B."/>
            <person name="Cheng J.F."/>
            <person name="Woyke T."/>
            <person name="Pelin A."/>
            <person name="Henrissat B."/>
            <person name="Reynolds N.K."/>
            <person name="Benny G.L."/>
            <person name="Smith M.E."/>
            <person name="James T.Y."/>
            <person name="Grigoriev I.V."/>
        </authorList>
    </citation>
    <scope>NUCLEOTIDE SEQUENCE [LARGE SCALE GENOMIC DNA]</scope>
</reference>
<dbReference type="Pfam" id="PF10190">
    <property type="entry name" value="Tmemb_170"/>
    <property type="match status" value="1"/>
</dbReference>
<dbReference type="PANTHER" id="PTHR22779:SF6">
    <property type="entry name" value="SD17342P"/>
    <property type="match status" value="1"/>
</dbReference>